<accession>A0A928ZWR8</accession>
<dbReference type="RefSeq" id="WP_193994793.1">
    <property type="nucleotide sequence ID" value="NZ_JADEXP010000208.1"/>
</dbReference>
<gene>
    <name evidence="1" type="ORF">IQ260_19665</name>
</gene>
<keyword evidence="2" id="KW-1185">Reference proteome</keyword>
<organism evidence="1 2">
    <name type="scientific">Leptolyngbya cf. ectocarpi LEGE 11479</name>
    <dbReference type="NCBI Taxonomy" id="1828722"/>
    <lineage>
        <taxon>Bacteria</taxon>
        <taxon>Bacillati</taxon>
        <taxon>Cyanobacteriota</taxon>
        <taxon>Cyanophyceae</taxon>
        <taxon>Leptolyngbyales</taxon>
        <taxon>Leptolyngbyaceae</taxon>
        <taxon>Leptolyngbya group</taxon>
        <taxon>Leptolyngbya</taxon>
    </lineage>
</organism>
<protein>
    <submittedName>
        <fullName evidence="1">Uncharacterized protein</fullName>
    </submittedName>
</protein>
<evidence type="ECO:0000313" key="1">
    <source>
        <dbReference type="EMBL" id="MBE9068866.1"/>
    </source>
</evidence>
<dbReference type="AlphaFoldDB" id="A0A928ZWR8"/>
<sequence>MGLSVNSSNLFSRVNKRTRQFSSGLFKGNGALSAVGSAAGSMSLVNHLKGFALGAALQAIPSMIWSFSSLWNLFFQSTLQVFTFDWNRPDDQLDQQIKGQWNAYGSVLGSVVGSTIGYLACGVLPATSLFAIDERMAMYVAQEVGEEFIDEFIGQASAAIRLGARNLVQQGAYEVYKNTRRWLKQDNNPMLNLIVGEDRAQQIKAKWGEQNAQPFTIYGAIDEQVEKIPSQFWRNFTEEMIDEVFDSCIEAGYVVAYSLDGWFAQQKMGQAEADRVLEVQPDRSNDREKIIIAGPESHIKAALPQALMAHQLIANRDIGQVVGMPVDDYVREKDLSLRLKFQLYSVASPPFVSRRERLTRVTITVPDVKRSALTWQRLRNVLGGPNGYLWGRYRATARVGRKQYVSVFGATPDEAEDRVRAVMTLSNSDIQTVTVTEERKADQRIVHPRLQKDATRVYPGHVTIINRQRVLAADQGRVSVDGAFVDHQARFELWRSIPPEDFEQDIAELLRFA</sequence>
<name>A0A928ZWR8_LEPEC</name>
<reference evidence="1" key="1">
    <citation type="submission" date="2020-10" db="EMBL/GenBank/DDBJ databases">
        <authorList>
            <person name="Castelo-Branco R."/>
            <person name="Eusebio N."/>
            <person name="Adriana R."/>
            <person name="Vieira A."/>
            <person name="Brugerolle De Fraissinette N."/>
            <person name="Rezende De Castro R."/>
            <person name="Schneider M.P."/>
            <person name="Vasconcelos V."/>
            <person name="Leao P.N."/>
        </authorList>
    </citation>
    <scope>NUCLEOTIDE SEQUENCE</scope>
    <source>
        <strain evidence="1">LEGE 11479</strain>
    </source>
</reference>
<dbReference type="EMBL" id="JADEXP010000208">
    <property type="protein sequence ID" value="MBE9068866.1"/>
    <property type="molecule type" value="Genomic_DNA"/>
</dbReference>
<proteinExistence type="predicted"/>
<evidence type="ECO:0000313" key="2">
    <source>
        <dbReference type="Proteomes" id="UP000615026"/>
    </source>
</evidence>
<dbReference type="Proteomes" id="UP000615026">
    <property type="component" value="Unassembled WGS sequence"/>
</dbReference>
<comment type="caution">
    <text evidence="1">The sequence shown here is derived from an EMBL/GenBank/DDBJ whole genome shotgun (WGS) entry which is preliminary data.</text>
</comment>